<dbReference type="InParanoid" id="G8YDR2"/>
<organism evidence="2 3">
    <name type="scientific">Pichia sorbitophila (strain ATCC MYA-4447 / BCRC 22081 / CBS 7064 / NBRC 10061 / NRRL Y-12695)</name>
    <name type="common">Hybrid yeast</name>
    <dbReference type="NCBI Taxonomy" id="559304"/>
    <lineage>
        <taxon>Eukaryota</taxon>
        <taxon>Fungi</taxon>
        <taxon>Dikarya</taxon>
        <taxon>Ascomycota</taxon>
        <taxon>Saccharomycotina</taxon>
        <taxon>Pichiomycetes</taxon>
        <taxon>Debaryomycetaceae</taxon>
        <taxon>Millerozyma</taxon>
    </lineage>
</organism>
<dbReference type="AlphaFoldDB" id="G8YDR2"/>
<gene>
    <name evidence="2" type="primary">Piso0_002869</name>
    <name evidence="2" type="ORF">GNLVRS01_PISO0J21371g</name>
</gene>
<accession>G8YDR2</accession>
<dbReference type="OMA" id="TTAHEYK"/>
<proteinExistence type="predicted"/>
<evidence type="ECO:0000313" key="3">
    <source>
        <dbReference type="Proteomes" id="UP000005222"/>
    </source>
</evidence>
<dbReference type="eggNOG" id="ENOG502QPKX">
    <property type="taxonomic scope" value="Eukaryota"/>
</dbReference>
<dbReference type="OrthoDB" id="4081967at2759"/>
<reference evidence="2 3" key="1">
    <citation type="journal article" date="2012" name="G3 (Bethesda)">
        <title>Pichia sorbitophila, an interspecies yeast hybrid reveals early steps of genome resolution following polyploidization.</title>
        <authorList>
            <person name="Leh Louis V."/>
            <person name="Despons L."/>
            <person name="Friedrich A."/>
            <person name="Martin T."/>
            <person name="Durrens P."/>
            <person name="Casaregola S."/>
            <person name="Neuveglise C."/>
            <person name="Fairhead C."/>
            <person name="Marck C."/>
            <person name="Cruz J.A."/>
            <person name="Straub M.L."/>
            <person name="Kugler V."/>
            <person name="Sacerdot C."/>
            <person name="Uzunov Z."/>
            <person name="Thierry A."/>
            <person name="Weiss S."/>
            <person name="Bleykasten C."/>
            <person name="De Montigny J."/>
            <person name="Jacques N."/>
            <person name="Jung P."/>
            <person name="Lemaire M."/>
            <person name="Mallet S."/>
            <person name="Morel G."/>
            <person name="Richard G.F."/>
            <person name="Sarkar A."/>
            <person name="Savel G."/>
            <person name="Schacherer J."/>
            <person name="Seret M.L."/>
            <person name="Talla E."/>
            <person name="Samson G."/>
            <person name="Jubin C."/>
            <person name="Poulain J."/>
            <person name="Vacherie B."/>
            <person name="Barbe V."/>
            <person name="Pelletier E."/>
            <person name="Sherman D.J."/>
            <person name="Westhof E."/>
            <person name="Weissenbach J."/>
            <person name="Baret P.V."/>
            <person name="Wincker P."/>
            <person name="Gaillardin C."/>
            <person name="Dujon B."/>
            <person name="Souciet J.L."/>
        </authorList>
    </citation>
    <scope>NUCLEOTIDE SEQUENCE [LARGE SCALE GENOMIC DNA]</scope>
    <source>
        <strain evidence="3">ATCC MYA-4447 / BCRC 22081 / CBS 7064 / NBRC 10061 / NRRL Y-12695</strain>
    </source>
</reference>
<sequence length="339" mass="38168">MFGNPFARKNGQSDTSPPQHFKESARNVIYQQLSPSIITQGAASVRSAPSQIQKHHVTFGVPRSSASSVFSSNKRSVRSAPSIYSSTTATIPEDSEPVSVTVEQLVNDIALHENHYSQLQNKALAGKNVNLNDADDVQETYKISLGSQLSYQNVPESLIDWNLNVTRCKLILTQLPNVSSVPDFMYSNNFPQLIGDLANFCHIVLIQPHISDKELIYTLLSSDIYQEHNLDYQFKKSVAEISVKQSRLLQINSKKSSSTSPISNMEQSYLKINFKEIALRNYLVNLAAAATTAYEYKIKSDDIKKTMRQSNKKFKLSKEDKRTLWDNVRLEVFKRAGLE</sequence>
<dbReference type="FunCoup" id="G8YDR2">
    <property type="interactions" value="566"/>
</dbReference>
<keyword evidence="3" id="KW-1185">Reference proteome</keyword>
<feature type="region of interest" description="Disordered" evidence="1">
    <location>
        <begin position="1"/>
        <end position="20"/>
    </location>
</feature>
<dbReference type="EMBL" id="FO082050">
    <property type="protein sequence ID" value="CCE83093.1"/>
    <property type="molecule type" value="Genomic_DNA"/>
</dbReference>
<evidence type="ECO:0000256" key="1">
    <source>
        <dbReference type="SAM" id="MobiDB-lite"/>
    </source>
</evidence>
<evidence type="ECO:0000313" key="2">
    <source>
        <dbReference type="EMBL" id="CCE83093.1"/>
    </source>
</evidence>
<dbReference type="Proteomes" id="UP000005222">
    <property type="component" value="Chromosome J"/>
</dbReference>
<dbReference type="Pfam" id="PF17235">
    <property type="entry name" value="STD1"/>
    <property type="match status" value="1"/>
</dbReference>
<dbReference type="InterPro" id="IPR035189">
    <property type="entry name" value="Std1/Mth1"/>
</dbReference>
<name>G8YDR2_PICSO</name>
<protein>
    <submittedName>
        <fullName evidence="2">Piso0_002869 protein</fullName>
    </submittedName>
</protein>
<dbReference type="HOGENOM" id="CLU_796925_0_0_1"/>